<dbReference type="InterPro" id="IPR012341">
    <property type="entry name" value="6hp_glycosidase-like_sf"/>
</dbReference>
<dbReference type="GO" id="GO:0016787">
    <property type="term" value="F:hydrolase activity"/>
    <property type="evidence" value="ECO:0007669"/>
    <property type="project" value="UniProtKB-KW"/>
</dbReference>
<dbReference type="Proteomes" id="UP001596500">
    <property type="component" value="Unassembled WGS sequence"/>
</dbReference>
<evidence type="ECO:0000313" key="2">
    <source>
        <dbReference type="EMBL" id="MFC7439837.1"/>
    </source>
</evidence>
<dbReference type="Gene3D" id="2.70.98.10">
    <property type="match status" value="1"/>
</dbReference>
<dbReference type="Gene3D" id="1.50.10.10">
    <property type="match status" value="1"/>
</dbReference>
<dbReference type="PANTHER" id="PTHR31616:SF0">
    <property type="entry name" value="GLUCAN 1,4-ALPHA-GLUCOSIDASE"/>
    <property type="match status" value="1"/>
</dbReference>
<dbReference type="PANTHER" id="PTHR31616">
    <property type="entry name" value="TREHALASE"/>
    <property type="match status" value="1"/>
</dbReference>
<evidence type="ECO:0000313" key="3">
    <source>
        <dbReference type="Proteomes" id="UP001596500"/>
    </source>
</evidence>
<gene>
    <name evidence="2" type="ORF">ACFQNG_01480</name>
</gene>
<dbReference type="Pfam" id="PF00723">
    <property type="entry name" value="Glyco_hydro_15"/>
    <property type="match status" value="1"/>
</dbReference>
<keyword evidence="2" id="KW-0378">Hydrolase</keyword>
<sequence>MNRSPVTNKPYINDAVIGNSSMLVALDARGEIHRLWWPHVDMPQHVETMKMGVLVEGMQASTSWLDQAEAWRHEQSYLPRTNILRTQATGKKVPVVVATTDFAVPDEDLLVRNVELTNTGEAKLTLTFFVYASLQIAENALYNSVSFDRVIDGLLYFRHQYAFALSGANVCAGYAIGDAFRHATAGYLPGDTIGMVPHGALAFRLSLAPGETRALPLYLTAGTTVHEASAKMHQAKRVGAAEWLARTEAYWQKYLRGAKPLAIRDKQVQAVYERSLLVFKLMSDQATGSVIAAPEFDEAFTRCGGYAYCWGRDAAYITTAFDQAGLTSLTRAFYRWAVLAQDPDGSWQQRHYHDGRLAPSWGLQIDEGGSILWGMHQHYLMTGDRSFLEEMWPAVEKGASFLLSYLDAETGLPLPSRDLWEEREAEHTYSAAAVYGGLSGAAAIARELGQTALATAWREAAGGIKRAMEQHAVDGETNTFLRGIKLRVSEEEYREAVASGKSTAMETDEKGYTRYLLMQDNVLDISLIGLAVPFRAFDVHDPRMVATADAIERACTSPVVGGIRRYEDDAYIGGNPWILTTLWLAQYRIQQGRIDEAKQHFAWAVKHATSLNLLPEQIDKETGETAWVVPLTWSHAMFVLTAHMLAEAGVDAL</sequence>
<dbReference type="InterPro" id="IPR014718">
    <property type="entry name" value="GH-type_carb-bd"/>
</dbReference>
<dbReference type="InterPro" id="IPR008928">
    <property type="entry name" value="6-hairpin_glycosidase_sf"/>
</dbReference>
<dbReference type="EMBL" id="JBHTBW010000005">
    <property type="protein sequence ID" value="MFC7439837.1"/>
    <property type="molecule type" value="Genomic_DNA"/>
</dbReference>
<dbReference type="SUPFAM" id="SSF48208">
    <property type="entry name" value="Six-hairpin glycosidases"/>
    <property type="match status" value="1"/>
</dbReference>
<proteinExistence type="predicted"/>
<feature type="domain" description="GH15-like" evidence="1">
    <location>
        <begin position="271"/>
        <end position="641"/>
    </location>
</feature>
<name>A0ABW2RFQ2_9BACL</name>
<comment type="caution">
    <text evidence="2">The sequence shown here is derived from an EMBL/GenBank/DDBJ whole genome shotgun (WGS) entry which is preliminary data.</text>
</comment>
<accession>A0ABW2RFQ2</accession>
<organism evidence="2 3">
    <name type="scientific">Laceyella putida</name>
    <dbReference type="NCBI Taxonomy" id="110101"/>
    <lineage>
        <taxon>Bacteria</taxon>
        <taxon>Bacillati</taxon>
        <taxon>Bacillota</taxon>
        <taxon>Bacilli</taxon>
        <taxon>Bacillales</taxon>
        <taxon>Thermoactinomycetaceae</taxon>
        <taxon>Laceyella</taxon>
    </lineage>
</organism>
<dbReference type="RefSeq" id="WP_379863025.1">
    <property type="nucleotide sequence ID" value="NZ_JBHTBW010000005.1"/>
</dbReference>
<keyword evidence="3" id="KW-1185">Reference proteome</keyword>
<dbReference type="InterPro" id="IPR011613">
    <property type="entry name" value="GH15-like"/>
</dbReference>
<evidence type="ECO:0000259" key="1">
    <source>
        <dbReference type="Pfam" id="PF00723"/>
    </source>
</evidence>
<reference evidence="3" key="1">
    <citation type="journal article" date="2019" name="Int. J. Syst. Evol. Microbiol.">
        <title>The Global Catalogue of Microorganisms (GCM) 10K type strain sequencing project: providing services to taxonomists for standard genome sequencing and annotation.</title>
        <authorList>
            <consortium name="The Broad Institute Genomics Platform"/>
            <consortium name="The Broad Institute Genome Sequencing Center for Infectious Disease"/>
            <person name="Wu L."/>
            <person name="Ma J."/>
        </authorList>
    </citation>
    <scope>NUCLEOTIDE SEQUENCE [LARGE SCALE GENOMIC DNA]</scope>
    <source>
        <strain evidence="3">CGMCC 1.12942</strain>
    </source>
</reference>
<protein>
    <submittedName>
        <fullName evidence="2">Glycoside hydrolase family 15 protein</fullName>
    </submittedName>
</protein>